<sequence length="204" mass="22520">MNEIIAVAVITTLAVISPGPDFAAVTRNSYLYGTKTGLFSALGIAFGVQLHVIYTVFGVTLLIMQSPALFTVIKSLGIIYLIWLGFKSFTNKTRISVNSSDNSALSAFGAFRNGFFVNALNPKTMLFVVSVYTQVISSHNTLMMNFGYGVFISFAHWLWFSLIALFFSNPVIRNKILSRQLLADKIIGILLMLLGISLIFFTLH</sequence>
<organism evidence="7 8">
    <name type="scientific">Morganella morganii</name>
    <name type="common">Proteus morganii</name>
    <dbReference type="NCBI Taxonomy" id="582"/>
    <lineage>
        <taxon>Bacteria</taxon>
        <taxon>Pseudomonadati</taxon>
        <taxon>Pseudomonadota</taxon>
        <taxon>Gammaproteobacteria</taxon>
        <taxon>Enterobacterales</taxon>
        <taxon>Morganellaceae</taxon>
        <taxon>Morganella</taxon>
    </lineage>
</organism>
<evidence type="ECO:0000256" key="4">
    <source>
        <dbReference type="ARBA" id="ARBA00022989"/>
    </source>
</evidence>
<keyword evidence="2" id="KW-1003">Cell membrane</keyword>
<evidence type="ECO:0000256" key="2">
    <source>
        <dbReference type="ARBA" id="ARBA00022475"/>
    </source>
</evidence>
<feature type="transmembrane region" description="Helical" evidence="6">
    <location>
        <begin position="39"/>
        <end position="63"/>
    </location>
</feature>
<accession>A0A433ZX51</accession>
<dbReference type="PIRSF" id="PIRSF006324">
    <property type="entry name" value="LeuE"/>
    <property type="match status" value="1"/>
</dbReference>
<evidence type="ECO:0000313" key="7">
    <source>
        <dbReference type="EMBL" id="RUT66679.1"/>
    </source>
</evidence>
<gene>
    <name evidence="7" type="ORF">CKG00_10030</name>
</gene>
<dbReference type="InterPro" id="IPR001123">
    <property type="entry name" value="LeuE-type"/>
</dbReference>
<feature type="transmembrane region" description="Helical" evidence="6">
    <location>
        <begin position="146"/>
        <end position="166"/>
    </location>
</feature>
<proteinExistence type="predicted"/>
<comment type="subcellular location">
    <subcellularLocation>
        <location evidence="1">Cell membrane</location>
        <topology evidence="1">Multi-pass membrane protein</topology>
    </subcellularLocation>
</comment>
<reference evidence="7 8" key="1">
    <citation type="submission" date="2017-08" db="EMBL/GenBank/DDBJ databases">
        <title>Draft genome sequence of pheromone producing symbiont Morganella morganii, of the female New Zealand grass grub Costelytra giveni.</title>
        <authorList>
            <person name="Laugraud A."/>
            <person name="Young S.D."/>
            <person name="Hurst M.H."/>
        </authorList>
    </citation>
    <scope>NUCLEOTIDE SEQUENCE [LARGE SCALE GENOMIC DNA]</scope>
    <source>
        <strain evidence="7 8">MMsCG</strain>
    </source>
</reference>
<name>A0A433ZX51_MORMO</name>
<dbReference type="GO" id="GO:0015171">
    <property type="term" value="F:amino acid transmembrane transporter activity"/>
    <property type="evidence" value="ECO:0007669"/>
    <property type="project" value="TreeGrafter"/>
</dbReference>
<evidence type="ECO:0000313" key="8">
    <source>
        <dbReference type="Proteomes" id="UP000286908"/>
    </source>
</evidence>
<dbReference type="AlphaFoldDB" id="A0A433ZX51"/>
<evidence type="ECO:0000256" key="6">
    <source>
        <dbReference type="SAM" id="Phobius"/>
    </source>
</evidence>
<evidence type="ECO:0000256" key="3">
    <source>
        <dbReference type="ARBA" id="ARBA00022692"/>
    </source>
</evidence>
<protein>
    <submittedName>
        <fullName evidence="7">Lysine transporter LysE</fullName>
    </submittedName>
</protein>
<keyword evidence="5 6" id="KW-0472">Membrane</keyword>
<dbReference type="PANTHER" id="PTHR30086:SF21">
    <property type="entry name" value="TRANSPORT PROTEIN"/>
    <property type="match status" value="1"/>
</dbReference>
<keyword evidence="3 6" id="KW-0812">Transmembrane</keyword>
<dbReference type="OrthoDB" id="581870at2"/>
<comment type="caution">
    <text evidence="7">The sequence shown here is derived from an EMBL/GenBank/DDBJ whole genome shotgun (WGS) entry which is preliminary data.</text>
</comment>
<dbReference type="Pfam" id="PF01810">
    <property type="entry name" value="LysE"/>
    <property type="match status" value="1"/>
</dbReference>
<dbReference type="PANTHER" id="PTHR30086">
    <property type="entry name" value="ARGININE EXPORTER PROTEIN ARGO"/>
    <property type="match status" value="1"/>
</dbReference>
<feature type="transmembrane region" description="Helical" evidence="6">
    <location>
        <begin position="68"/>
        <end position="86"/>
    </location>
</feature>
<feature type="transmembrane region" description="Helical" evidence="6">
    <location>
        <begin position="186"/>
        <end position="203"/>
    </location>
</feature>
<evidence type="ECO:0000256" key="1">
    <source>
        <dbReference type="ARBA" id="ARBA00004651"/>
    </source>
</evidence>
<dbReference type="Proteomes" id="UP000286908">
    <property type="component" value="Unassembled WGS sequence"/>
</dbReference>
<evidence type="ECO:0000256" key="5">
    <source>
        <dbReference type="ARBA" id="ARBA00023136"/>
    </source>
</evidence>
<keyword evidence="4 6" id="KW-1133">Transmembrane helix</keyword>
<dbReference type="GO" id="GO:0005886">
    <property type="term" value="C:plasma membrane"/>
    <property type="evidence" value="ECO:0007669"/>
    <property type="project" value="UniProtKB-SubCell"/>
</dbReference>
<dbReference type="EMBL" id="NRQY01000001">
    <property type="protein sequence ID" value="RUT66679.1"/>
    <property type="molecule type" value="Genomic_DNA"/>
</dbReference>